<feature type="transmembrane region" description="Helical" evidence="1">
    <location>
        <begin position="20"/>
        <end position="38"/>
    </location>
</feature>
<feature type="transmembrane region" description="Helical" evidence="1">
    <location>
        <begin position="372"/>
        <end position="394"/>
    </location>
</feature>
<accession>A0A9D1DYJ8</accession>
<feature type="transmembrane region" description="Helical" evidence="1">
    <location>
        <begin position="87"/>
        <end position="106"/>
    </location>
</feature>
<reference evidence="2" key="2">
    <citation type="journal article" date="2021" name="PeerJ">
        <title>Extensive microbial diversity within the chicken gut microbiome revealed by metagenomics and culture.</title>
        <authorList>
            <person name="Gilroy R."/>
            <person name="Ravi A."/>
            <person name="Getino M."/>
            <person name="Pursley I."/>
            <person name="Horton D.L."/>
            <person name="Alikhan N.F."/>
            <person name="Baker D."/>
            <person name="Gharbi K."/>
            <person name="Hall N."/>
            <person name="Watson M."/>
            <person name="Adriaenssens E.M."/>
            <person name="Foster-Nyarko E."/>
            <person name="Jarju S."/>
            <person name="Secka A."/>
            <person name="Antonio M."/>
            <person name="Oren A."/>
            <person name="Chaudhuri R.R."/>
            <person name="La Ragione R."/>
            <person name="Hildebrand F."/>
            <person name="Pallen M.J."/>
        </authorList>
    </citation>
    <scope>NUCLEOTIDE SEQUENCE</scope>
    <source>
        <strain evidence="2">CHK189-12415</strain>
    </source>
</reference>
<feature type="transmembrane region" description="Helical" evidence="1">
    <location>
        <begin position="339"/>
        <end position="360"/>
    </location>
</feature>
<proteinExistence type="predicted"/>
<gene>
    <name evidence="2" type="ORF">IAB37_07105</name>
</gene>
<evidence type="ECO:0000256" key="1">
    <source>
        <dbReference type="SAM" id="Phobius"/>
    </source>
</evidence>
<keyword evidence="1" id="KW-1133">Transmembrane helix</keyword>
<organism evidence="2 3">
    <name type="scientific">Candidatus Faecivivens stercoravium</name>
    <dbReference type="NCBI Taxonomy" id="2840803"/>
    <lineage>
        <taxon>Bacteria</taxon>
        <taxon>Bacillati</taxon>
        <taxon>Bacillota</taxon>
        <taxon>Clostridia</taxon>
        <taxon>Eubacteriales</taxon>
        <taxon>Oscillospiraceae</taxon>
        <taxon>Oscillospiraceae incertae sedis</taxon>
        <taxon>Candidatus Faecivivens</taxon>
    </lineage>
</organism>
<feature type="transmembrane region" description="Helical" evidence="1">
    <location>
        <begin position="44"/>
        <end position="66"/>
    </location>
</feature>
<dbReference type="InterPro" id="IPR011435">
    <property type="entry name" value="UmpAB"/>
</dbReference>
<feature type="transmembrane region" description="Helical" evidence="1">
    <location>
        <begin position="460"/>
        <end position="484"/>
    </location>
</feature>
<dbReference type="EMBL" id="DVHA01000226">
    <property type="protein sequence ID" value="HIR61323.1"/>
    <property type="molecule type" value="Genomic_DNA"/>
</dbReference>
<evidence type="ECO:0000313" key="2">
    <source>
        <dbReference type="EMBL" id="HIR61323.1"/>
    </source>
</evidence>
<feature type="transmembrane region" description="Helical" evidence="1">
    <location>
        <begin position="211"/>
        <end position="232"/>
    </location>
</feature>
<feature type="transmembrane region" description="Helical" evidence="1">
    <location>
        <begin position="264"/>
        <end position="285"/>
    </location>
</feature>
<feature type="transmembrane region" description="Helical" evidence="1">
    <location>
        <begin position="118"/>
        <end position="140"/>
    </location>
</feature>
<feature type="transmembrane region" description="Helical" evidence="1">
    <location>
        <begin position="147"/>
        <end position="166"/>
    </location>
</feature>
<comment type="caution">
    <text evidence="2">The sequence shown here is derived from an EMBL/GenBank/DDBJ whole genome shotgun (WGS) entry which is preliminary data.</text>
</comment>
<feature type="transmembrane region" description="Helical" evidence="1">
    <location>
        <begin position="427"/>
        <end position="448"/>
    </location>
</feature>
<keyword evidence="1" id="KW-0472">Membrane</keyword>
<sequence length="508" mass="53279">MGRSLQKLREKLGEKLREALLAVLPISAVVIILCFTIAPVTPGVLLCFLLGAVLVIAGMMFFTLGADMSMTPMGEKVGGAVTRSGKLWKVVLIFFILGFIITVSEPDLTVLANQVPQVPNMVIICAVAAGVGIFLVLAILRMLLGIALPPVLTFFYVICFILAFFTPREFLSVAFDSGGVTTGPMTVPFIMALGVGIASIRSDRHAADDSFGLIAMCSVGPILAVLLLGIFYNPTGAGYEPSSVPAPNDSAELWAMFASEIPQYMQEIALSLLPIVLFFGLYQVVSLHMSRQSLGRVAVGLVYTYIGLVLFLTGANVGFLPAGNYLGSVLASGEYRWALIPAAMVMGFLIVRAEPAVYVLNKRVEEMTDGAISSGAMGLALGFAVALSLALAMVRVLTGISVLWFLIPGYAIALGISFFVPKIYTAIAFDAGGVASGPMATAFLLPLAQGACLATGGDVVADAFGVVAMVAMTPPITVQVMGLISGVRRRKAAAPVPVQAGLDAVIEL</sequence>
<dbReference type="Proteomes" id="UP000824241">
    <property type="component" value="Unassembled WGS sequence"/>
</dbReference>
<feature type="transmembrane region" description="Helical" evidence="1">
    <location>
        <begin position="297"/>
        <end position="319"/>
    </location>
</feature>
<name>A0A9D1DYJ8_9FIRM</name>
<dbReference type="Pfam" id="PF07556">
    <property type="entry name" value="DUF1538"/>
    <property type="match status" value="2"/>
</dbReference>
<feature type="transmembrane region" description="Helical" evidence="1">
    <location>
        <begin position="400"/>
        <end position="420"/>
    </location>
</feature>
<protein>
    <submittedName>
        <fullName evidence="2">DUF1538 domain-containing protein</fullName>
    </submittedName>
</protein>
<keyword evidence="1" id="KW-0812">Transmembrane</keyword>
<feature type="transmembrane region" description="Helical" evidence="1">
    <location>
        <begin position="178"/>
        <end position="199"/>
    </location>
</feature>
<reference evidence="2" key="1">
    <citation type="submission" date="2020-10" db="EMBL/GenBank/DDBJ databases">
        <authorList>
            <person name="Gilroy R."/>
        </authorList>
    </citation>
    <scope>NUCLEOTIDE SEQUENCE</scope>
    <source>
        <strain evidence="2">CHK189-12415</strain>
    </source>
</reference>
<evidence type="ECO:0000313" key="3">
    <source>
        <dbReference type="Proteomes" id="UP000824241"/>
    </source>
</evidence>
<dbReference type="AlphaFoldDB" id="A0A9D1DYJ8"/>